<keyword evidence="2" id="KW-1185">Reference proteome</keyword>
<evidence type="ECO:0000313" key="2">
    <source>
        <dbReference type="Proteomes" id="UP001627154"/>
    </source>
</evidence>
<dbReference type="Proteomes" id="UP001627154">
    <property type="component" value="Unassembled WGS sequence"/>
</dbReference>
<evidence type="ECO:0000313" key="1">
    <source>
        <dbReference type="EMBL" id="KAL3385972.1"/>
    </source>
</evidence>
<dbReference type="AlphaFoldDB" id="A0ABD2VYX0"/>
<proteinExistence type="predicted"/>
<dbReference type="EMBL" id="JBJJXI010000149">
    <property type="protein sequence ID" value="KAL3385972.1"/>
    <property type="molecule type" value="Genomic_DNA"/>
</dbReference>
<sequence length="180" mass="20458">MPGQYCSIKVSNLDNNSLIDNKKNVSPMSFGQCSSNVSITRASSKGDKMNFFVLPTGVGHLHSIRACARFLSFSPFWVIGSSCCGGSEIPTARVRADHVKKSRFYFYNKEKNFFLKLVDIVFLIINPISIICQHIKFCSEYNRSSYCVIVLCAPRYLRVYKSVRKKCKKLIKIYLVMLIA</sequence>
<gene>
    <name evidence="1" type="ORF">TKK_018490</name>
</gene>
<name>A0ABD2VYX0_9HYME</name>
<comment type="caution">
    <text evidence="1">The sequence shown here is derived from an EMBL/GenBank/DDBJ whole genome shotgun (WGS) entry which is preliminary data.</text>
</comment>
<reference evidence="1 2" key="1">
    <citation type="journal article" date="2024" name="bioRxiv">
        <title>A reference genome for Trichogramma kaykai: A tiny desert-dwelling parasitoid wasp with competing sex-ratio distorters.</title>
        <authorList>
            <person name="Culotta J."/>
            <person name="Lindsey A.R."/>
        </authorList>
    </citation>
    <scope>NUCLEOTIDE SEQUENCE [LARGE SCALE GENOMIC DNA]</scope>
    <source>
        <strain evidence="1 2">KSX58</strain>
    </source>
</reference>
<organism evidence="1 2">
    <name type="scientific">Trichogramma kaykai</name>
    <dbReference type="NCBI Taxonomy" id="54128"/>
    <lineage>
        <taxon>Eukaryota</taxon>
        <taxon>Metazoa</taxon>
        <taxon>Ecdysozoa</taxon>
        <taxon>Arthropoda</taxon>
        <taxon>Hexapoda</taxon>
        <taxon>Insecta</taxon>
        <taxon>Pterygota</taxon>
        <taxon>Neoptera</taxon>
        <taxon>Endopterygota</taxon>
        <taxon>Hymenoptera</taxon>
        <taxon>Apocrita</taxon>
        <taxon>Proctotrupomorpha</taxon>
        <taxon>Chalcidoidea</taxon>
        <taxon>Trichogrammatidae</taxon>
        <taxon>Trichogramma</taxon>
    </lineage>
</organism>
<accession>A0ABD2VYX0</accession>
<protein>
    <submittedName>
        <fullName evidence="1">Uncharacterized protein</fullName>
    </submittedName>
</protein>